<dbReference type="SUPFAM" id="SSF53187">
    <property type="entry name" value="Zn-dependent exopeptidases"/>
    <property type="match status" value="1"/>
</dbReference>
<dbReference type="Pfam" id="PF07687">
    <property type="entry name" value="M20_dimer"/>
    <property type="match status" value="1"/>
</dbReference>
<dbReference type="PANTHER" id="PTHR43501:SF1">
    <property type="entry name" value="CYTOSOL NON-SPECIFIC DIPEPTIDASE"/>
    <property type="match status" value="1"/>
</dbReference>
<sequence length="500" mass="56258">MLSLKDLGQPLEFWKYFEQISKIPRCSRYEERIRNYIQSEGERFGFKTQVDKAGNLAIFIPAKGSQEERIILQCHLDMVCEKNEDTIHDFLNDPLKLKIIEIDNEKWITAEGTSLGADNGTGICYLLTLMKKIQDKSLKFDSLSFTLLFTILEEYNMGGAKNIEKALVNGNYLINLDSGIDGMITNGCTGGIGFIAEIETNPHSIDQIISIGKFIPLKLKITGLMGGHSGGNINLGRANAIKVLIEILWKLNDQFSIQISSINGGSAANAIPRESNAIIYVQEDQLAKIKETFKEISNEIKTLFKGIEKNMKFSIESISSPKEHDIISEEDQGKLLNFLNLIPSGPLSLYPRIKILAYTSTNLGILKTEKDYIKMRMLHRSFSGYYNKTTCEKVKTLLEMSGLKSNIKITGSYPPWTPNFKLKFLDLAKKAHYEVYNQEAKIIAIHGGLESTLIINLNPKIEAIAIGPTTRDVHSPNERLLVKSVDRTWNFLLSIIKKIN</sequence>
<feature type="domain" description="Peptidase M20 dimerisation" evidence="1">
    <location>
        <begin position="222"/>
        <end position="304"/>
    </location>
</feature>
<evidence type="ECO:0000313" key="2">
    <source>
        <dbReference type="EMBL" id="KKN28504.1"/>
    </source>
</evidence>
<dbReference type="Gene3D" id="3.40.630.10">
    <property type="entry name" value="Zn peptidases"/>
    <property type="match status" value="2"/>
</dbReference>
<name>A0A0F9PEC5_9ZZZZ</name>
<dbReference type="FunFam" id="3.40.630.10:FF:000018">
    <property type="entry name" value="Aminoacyl-histidine dipeptidase PepD"/>
    <property type="match status" value="1"/>
</dbReference>
<dbReference type="Pfam" id="PF01546">
    <property type="entry name" value="Peptidase_M20"/>
    <property type="match status" value="1"/>
</dbReference>
<accession>A0A0F9PEC5</accession>
<dbReference type="PIRSF" id="PIRSF016599">
    <property type="entry name" value="Xaa-His_dipept"/>
    <property type="match status" value="1"/>
</dbReference>
<dbReference type="EMBL" id="LAZR01002556">
    <property type="protein sequence ID" value="KKN28504.1"/>
    <property type="molecule type" value="Genomic_DNA"/>
</dbReference>
<dbReference type="PANTHER" id="PTHR43501">
    <property type="entry name" value="CYTOSOL NON-SPECIFIC DIPEPTIDASE"/>
    <property type="match status" value="1"/>
</dbReference>
<dbReference type="NCBIfam" id="TIGR01893">
    <property type="entry name" value="aa-his-dipept"/>
    <property type="match status" value="1"/>
</dbReference>
<dbReference type="InterPro" id="IPR001160">
    <property type="entry name" value="Peptidase_M20C"/>
</dbReference>
<dbReference type="InterPro" id="IPR036264">
    <property type="entry name" value="Bact_exopeptidase_dim_dom"/>
</dbReference>
<dbReference type="AlphaFoldDB" id="A0A0F9PEC5"/>
<dbReference type="GO" id="GO:0070573">
    <property type="term" value="F:metallodipeptidase activity"/>
    <property type="evidence" value="ECO:0007669"/>
    <property type="project" value="TreeGrafter"/>
</dbReference>
<evidence type="ECO:0000259" key="1">
    <source>
        <dbReference type="Pfam" id="PF07687"/>
    </source>
</evidence>
<proteinExistence type="predicted"/>
<protein>
    <recommendedName>
        <fullName evidence="1">Peptidase M20 dimerisation domain-containing protein</fullName>
    </recommendedName>
</protein>
<dbReference type="InterPro" id="IPR011650">
    <property type="entry name" value="Peptidase_M20_dimer"/>
</dbReference>
<comment type="caution">
    <text evidence="2">The sequence shown here is derived from an EMBL/GenBank/DDBJ whole genome shotgun (WGS) entry which is preliminary data.</text>
</comment>
<gene>
    <name evidence="2" type="ORF">LCGC14_0853560</name>
</gene>
<dbReference type="PRINTS" id="PR00934">
    <property type="entry name" value="XHISDIPTASE"/>
</dbReference>
<reference evidence="2" key="1">
    <citation type="journal article" date="2015" name="Nature">
        <title>Complex archaea that bridge the gap between prokaryotes and eukaryotes.</title>
        <authorList>
            <person name="Spang A."/>
            <person name="Saw J.H."/>
            <person name="Jorgensen S.L."/>
            <person name="Zaremba-Niedzwiedzka K."/>
            <person name="Martijn J."/>
            <person name="Lind A.E."/>
            <person name="van Eijk R."/>
            <person name="Schleper C."/>
            <person name="Guy L."/>
            <person name="Ettema T.J."/>
        </authorList>
    </citation>
    <scope>NUCLEOTIDE SEQUENCE</scope>
</reference>
<dbReference type="GO" id="GO:0006508">
    <property type="term" value="P:proteolysis"/>
    <property type="evidence" value="ECO:0007669"/>
    <property type="project" value="InterPro"/>
</dbReference>
<dbReference type="SUPFAM" id="SSF55031">
    <property type="entry name" value="Bacterial exopeptidase dimerisation domain"/>
    <property type="match status" value="1"/>
</dbReference>
<dbReference type="InterPro" id="IPR002933">
    <property type="entry name" value="Peptidase_M20"/>
</dbReference>
<dbReference type="GO" id="GO:0005829">
    <property type="term" value="C:cytosol"/>
    <property type="evidence" value="ECO:0007669"/>
    <property type="project" value="TreeGrafter"/>
</dbReference>
<organism evidence="2">
    <name type="scientific">marine sediment metagenome</name>
    <dbReference type="NCBI Taxonomy" id="412755"/>
    <lineage>
        <taxon>unclassified sequences</taxon>
        <taxon>metagenomes</taxon>
        <taxon>ecological metagenomes</taxon>
    </lineage>
</organism>